<keyword evidence="1" id="KW-0732">Signal</keyword>
<dbReference type="Proteomes" id="UP000004295">
    <property type="component" value="Unassembled WGS sequence"/>
</dbReference>
<organism evidence="3 4">
    <name type="scientific">Porphyromonas endodontalis (strain ATCC 35406 / DSM 24491 / JCM 8526 / CCUG 16442 / BCRC 14492 / NCTC 13058 / HG 370)</name>
    <name type="common">Bacteroides endodontalis</name>
    <dbReference type="NCBI Taxonomy" id="553175"/>
    <lineage>
        <taxon>Bacteria</taxon>
        <taxon>Pseudomonadati</taxon>
        <taxon>Bacteroidota</taxon>
        <taxon>Bacteroidia</taxon>
        <taxon>Bacteroidales</taxon>
        <taxon>Porphyromonadaceae</taxon>
        <taxon>Porphyromonas</taxon>
    </lineage>
</organism>
<dbReference type="PROSITE" id="PS51257">
    <property type="entry name" value="PROKAR_LIPOPROTEIN"/>
    <property type="match status" value="1"/>
</dbReference>
<evidence type="ECO:0000313" key="4">
    <source>
        <dbReference type="Proteomes" id="UP000004295"/>
    </source>
</evidence>
<sequence>MKRKIVFTIISFVAIAALSLSCCAKKASKATLDGLWFVQVLNDNPIEHSEGKKEMTLSFDTKSMRLGGMGICNSYGGDFQMTPEGAFTVSNIISTRVGCEGMALETSLFRTLEKSAKIKVKGDKAELYDAAGKLIVVLQRQAEK</sequence>
<dbReference type="EMBL" id="ACNN01000036">
    <property type="protein sequence ID" value="EEN81933.1"/>
    <property type="molecule type" value="Genomic_DNA"/>
</dbReference>
<gene>
    <name evidence="3" type="ORF">POREN0001_0681</name>
</gene>
<dbReference type="Gene3D" id="2.40.128.270">
    <property type="match status" value="1"/>
</dbReference>
<keyword evidence="4" id="KW-1185">Reference proteome</keyword>
<feature type="domain" description="DUF306" evidence="2">
    <location>
        <begin position="33"/>
        <end position="136"/>
    </location>
</feature>
<dbReference type="eggNOG" id="COG3187">
    <property type="taxonomic scope" value="Bacteria"/>
</dbReference>
<dbReference type="RefSeq" id="WP_004335299.1">
    <property type="nucleotide sequence ID" value="NZ_ACNN01000036.1"/>
</dbReference>
<dbReference type="AlphaFoldDB" id="C3JCZ4"/>
<dbReference type="Pfam" id="PF03724">
    <property type="entry name" value="META"/>
    <property type="match status" value="1"/>
</dbReference>
<dbReference type="InterPro" id="IPR038670">
    <property type="entry name" value="HslJ-like_sf"/>
</dbReference>
<reference evidence="3 4" key="1">
    <citation type="submission" date="2009-04" db="EMBL/GenBank/DDBJ databases">
        <authorList>
            <person name="Sebastian Y."/>
            <person name="Madupu R."/>
            <person name="Durkin A.S."/>
            <person name="Torralba M."/>
            <person name="Methe B."/>
            <person name="Sutton G.G."/>
            <person name="Strausberg R.L."/>
            <person name="Nelson K.E."/>
        </authorList>
    </citation>
    <scope>NUCLEOTIDE SEQUENCE [LARGE SCALE GENOMIC DNA]</scope>
    <source>
        <strain evidence="4">ATCC 35406 / BCRC 14492 / JCM 8526 / NCTC 13058 / HG 370</strain>
    </source>
</reference>
<dbReference type="GeneID" id="93365408"/>
<name>C3JCZ4_POREA</name>
<dbReference type="InterPro" id="IPR053147">
    <property type="entry name" value="Hsp_HslJ-like"/>
</dbReference>
<comment type="caution">
    <text evidence="3">The sequence shown here is derived from an EMBL/GenBank/DDBJ whole genome shotgun (WGS) entry which is preliminary data.</text>
</comment>
<evidence type="ECO:0000313" key="3">
    <source>
        <dbReference type="EMBL" id="EEN81933.1"/>
    </source>
</evidence>
<feature type="chain" id="PRO_5002926321" evidence="1">
    <location>
        <begin position="27"/>
        <end position="144"/>
    </location>
</feature>
<dbReference type="STRING" id="553175.POREN0001_0681"/>
<protein>
    <submittedName>
        <fullName evidence="3">META domain protein</fullName>
    </submittedName>
</protein>
<feature type="signal peptide" evidence="1">
    <location>
        <begin position="1"/>
        <end position="26"/>
    </location>
</feature>
<accession>C3JCZ4</accession>
<dbReference type="PANTHER" id="PTHR35535:SF1">
    <property type="entry name" value="HEAT SHOCK PROTEIN HSLJ"/>
    <property type="match status" value="1"/>
</dbReference>
<evidence type="ECO:0000259" key="2">
    <source>
        <dbReference type="Pfam" id="PF03724"/>
    </source>
</evidence>
<proteinExistence type="predicted"/>
<evidence type="ECO:0000256" key="1">
    <source>
        <dbReference type="SAM" id="SignalP"/>
    </source>
</evidence>
<dbReference type="InterPro" id="IPR005184">
    <property type="entry name" value="DUF306_Meta_HslJ"/>
</dbReference>
<dbReference type="PANTHER" id="PTHR35535">
    <property type="entry name" value="HEAT SHOCK PROTEIN HSLJ"/>
    <property type="match status" value="1"/>
</dbReference>